<dbReference type="InterPro" id="IPR050889">
    <property type="entry name" value="Dendritic_Spine_Reg/Scaffold"/>
</dbReference>
<evidence type="ECO:0000313" key="7">
    <source>
        <dbReference type="Proteomes" id="UP000572268"/>
    </source>
</evidence>
<feature type="repeat" description="ANK" evidence="3">
    <location>
        <begin position="1200"/>
        <end position="1232"/>
    </location>
</feature>
<evidence type="ECO:0000313" key="6">
    <source>
        <dbReference type="EMBL" id="KAF4654052.1"/>
    </source>
</evidence>
<evidence type="ECO:0000256" key="1">
    <source>
        <dbReference type="ARBA" id="ARBA00022737"/>
    </source>
</evidence>
<dbReference type="PROSITE" id="PS50088">
    <property type="entry name" value="ANK_REPEAT"/>
    <property type="match status" value="3"/>
</dbReference>
<sequence length="2033" mass="222435">MFFLLGGLIEYINDLDIPVWVAGTTSWRQLAKRGLWCTGSADGLGEQEDPDLSSIAPGLKKWIKVTHCNAGERQHIAVPDGEPCKETLGTYALKSKYTPESCPSDLKTATHIFWGSGSAYAEALRLSEGLVDRVEVHGCGPGHTFDALRDAGIPEERIVITLNFSEFCDRVRRPGARAEGLLRYQLACSECQGRFGRCIVRPKNNIACHAIASRAKLCRYTVEKGDLLRRCIHRDAIEGPCIECMTSAAALLNQGAGAGVLLIGTHVPINYNGFLHILWKKTNTRQVIADAHRMCPRLFGKSPLTSWLTLGWQWVFQRQAEEQLRKLAAASNMLRAEPTLSALPVTDPMREHVRRVMEAAERGDIYHQLEFYSIPAARVDRAYYIAGTTEPGVGHRGYYPFEDSFRLSTEPVSSHTELMQLARAKGLALRVHMIANVRQTYWVEGRNGEKVFGSRDFVDHRTLSGKGLASHSFAFECALEAEGVQQISDDTLPPGVPRMKPVSGEANPWRIADANGGVIQDAHYCFQRLSSLANSGVNDEDQLSCFTPAMEEHIRSVLAEARRGDIQHSFEIHKFAGSRVDKQFWIAGTKETNPQLDLFRLYGNRFCTEQRHIFRDALQLARESGLVARMHVVVSMRQSYWVEDRHGEALIGSRTVPDPSADESGPVAEHMVIMEAGMVYEPDPANPSGDNFVPITESGRIWRMADVNEVVPVKPVIEGGRMHIYCLTVPGSQPVLRKRRTRSSLKLPSGDSVEAEKPPPPAKVYERRLDKTGAIGACNNLNSVALDKVLHEVDPEEIAQCHDEFGWSLAMIAAHHSGEKGESLLRVLARHDGLHRAVAAEGPHQKQHPPHMLIEAPGGEEQVTALAVASRRGDTTMAKLLMELKADVGRSDCRGWTPLHWAAMQGHDDCVRLLAGTIRNSPRASTALQPDSYDHGDGVDTQDLDGQTSLHWAARLGKLSAVLILAGEFGCRLDIEDCWGQTPVEAVDHQLKTIEWLQAASRVNRELLRLARINNIEAMKRLVAAGVVEDNDVPSTEDHSPSDADAIEYGADDHTRWAGILKSTLEGSMDGVKLLIARGADPRVAVDLLSLSGEQSEELATTTNKRTLHKIRTKLINLAEASEKLMDIVKTCGVSEEQQEAQLGPLRECLEVGACPDTLDDDPDGRRMSALMWTCLRGLSMLARTLLRAGARTNIRERVRGWTAMHFAAASGHSDICAMIIEAGARTGIKAAHDVSFAGDTLLSLAIESNDRLTTKLAIDTLEPSNRTLLTAANLNTAKQYTALLYAAHCGATESCVEILSRKAFTSPSPPSARSSVGGSSGATQPRENTVTWSHPIHHADTRGMNAILVACAAGFVEAAQAIYCHTAAEGERDTALTATDEEGRSALMLLIGAPGVTAVGLRTFLKILSDVPRGDGVDHLKYADDSQGWTALMHCAKVGRSDMADLLICAGGSCSQRDAEGRTASDIAKQAGNHELSQSLLPAARNKKKESMRRASLTLDGASALKGRRGSASSSMGKSAFLGVRLENLPSDMEQEELAKWLAGKKGIRFTECKVLACPITLKPRGFALVRAADMTGVAQLMDLQGASLRDLGGSRRLRVIRDSGAPCGTSTWTMDDLPSLKSLAIGTAVRSIMTAELMALDVPLLRNILDFILFDLADVEPPDSDQRPVTMKIASVFDDDDSEARRPYRPPGIALANRRLSCLALGCAVRRQRELEDMRSSEAWQRAGDLLKRYKQALEEIIEVARDSPFGIVLEGREEFADVFHRSPELQLAYLLRSRGKALSEMLDGMFHYLSPLVAFWAQTDEDCKELELFFNTGTIGGCSLIADLSRPMTTPSLDNRTRITSVTIDHAALGLVPENRFKSRLASSLSLLTRGRLPHALCASVVVAAVACAYQKINSLRQQTSTLAIQLEEAYSKLAKRESELQRKTEELRLLSKRWHSAARMLLSRAMLDGKMQEAEIHPTSELERSVPSRGVASRLVAAATNSGATKVAAAAAMMWMLRLRVSAGGSVQLRGGPHIKAKFGVSRPS</sequence>
<evidence type="ECO:0000256" key="3">
    <source>
        <dbReference type="PROSITE-ProRule" id="PRU00023"/>
    </source>
</evidence>
<feature type="repeat" description="ANK" evidence="3">
    <location>
        <begin position="894"/>
        <end position="914"/>
    </location>
</feature>
<proteinExistence type="predicted"/>
<evidence type="ECO:0000256" key="4">
    <source>
        <dbReference type="SAM" id="Coils"/>
    </source>
</evidence>
<accession>A0A7J6L4C5</accession>
<comment type="caution">
    <text evidence="6">The sequence shown here is derived from an EMBL/GenBank/DDBJ whole genome shotgun (WGS) entry which is preliminary data.</text>
</comment>
<dbReference type="Gene3D" id="1.25.40.20">
    <property type="entry name" value="Ankyrin repeat-containing domain"/>
    <property type="match status" value="5"/>
</dbReference>
<evidence type="ECO:0000256" key="5">
    <source>
        <dbReference type="SAM" id="MobiDB-lite"/>
    </source>
</evidence>
<feature type="coiled-coil region" evidence="4">
    <location>
        <begin position="1911"/>
        <end position="1941"/>
    </location>
</feature>
<feature type="region of interest" description="Disordered" evidence="5">
    <location>
        <begin position="1306"/>
        <end position="1329"/>
    </location>
</feature>
<name>A0A7J6L4C5_PEROL</name>
<dbReference type="PANTHER" id="PTHR24166">
    <property type="entry name" value="ROLLING PEBBLES, ISOFORM B"/>
    <property type="match status" value="1"/>
</dbReference>
<feature type="region of interest" description="Disordered" evidence="5">
    <location>
        <begin position="737"/>
        <end position="762"/>
    </location>
</feature>
<organism evidence="6 7">
    <name type="scientific">Perkinsus olseni</name>
    <name type="common">Perkinsus atlanticus</name>
    <dbReference type="NCBI Taxonomy" id="32597"/>
    <lineage>
        <taxon>Eukaryota</taxon>
        <taxon>Sar</taxon>
        <taxon>Alveolata</taxon>
        <taxon>Perkinsozoa</taxon>
        <taxon>Perkinsea</taxon>
        <taxon>Perkinsida</taxon>
        <taxon>Perkinsidae</taxon>
        <taxon>Perkinsus</taxon>
    </lineage>
</organism>
<dbReference type="PROSITE" id="PS50297">
    <property type="entry name" value="ANK_REP_REGION"/>
    <property type="match status" value="2"/>
</dbReference>
<dbReference type="InterPro" id="IPR036770">
    <property type="entry name" value="Ankyrin_rpt-contain_sf"/>
</dbReference>
<protein>
    <submittedName>
        <fullName evidence="6">Uncharacterized protein</fullName>
    </submittedName>
</protein>
<keyword evidence="1" id="KW-0677">Repeat</keyword>
<dbReference type="EMBL" id="JABANN010000753">
    <property type="protein sequence ID" value="KAF4654052.1"/>
    <property type="molecule type" value="Genomic_DNA"/>
</dbReference>
<keyword evidence="4" id="KW-0175">Coiled coil</keyword>
<dbReference type="PANTHER" id="PTHR24166:SF48">
    <property type="entry name" value="PROTEIN VAPYRIN"/>
    <property type="match status" value="1"/>
</dbReference>
<dbReference type="SMART" id="SM00248">
    <property type="entry name" value="ANK"/>
    <property type="match status" value="9"/>
</dbReference>
<dbReference type="Pfam" id="PF00023">
    <property type="entry name" value="Ank"/>
    <property type="match status" value="1"/>
</dbReference>
<dbReference type="InterPro" id="IPR002110">
    <property type="entry name" value="Ankyrin_rpt"/>
</dbReference>
<dbReference type="Pfam" id="PF12796">
    <property type="entry name" value="Ank_2"/>
    <property type="match status" value="2"/>
</dbReference>
<reference evidence="6 7" key="1">
    <citation type="submission" date="2020-04" db="EMBL/GenBank/DDBJ databases">
        <title>Perkinsus olseni comparative genomics.</title>
        <authorList>
            <person name="Bogema D.R."/>
        </authorList>
    </citation>
    <scope>NUCLEOTIDE SEQUENCE [LARGE SCALE GENOMIC DNA]</scope>
    <source>
        <strain evidence="6">ATCC PRA-31</strain>
    </source>
</reference>
<evidence type="ECO:0000256" key="2">
    <source>
        <dbReference type="ARBA" id="ARBA00023043"/>
    </source>
</evidence>
<gene>
    <name evidence="6" type="ORF">FOL46_008899</name>
</gene>
<dbReference type="Proteomes" id="UP000572268">
    <property type="component" value="Unassembled WGS sequence"/>
</dbReference>
<feature type="repeat" description="ANK" evidence="3">
    <location>
        <begin position="945"/>
        <end position="978"/>
    </location>
</feature>
<keyword evidence="2 3" id="KW-0040">ANK repeat</keyword>
<dbReference type="SUPFAM" id="SSF48403">
    <property type="entry name" value="Ankyrin repeat"/>
    <property type="match status" value="2"/>
</dbReference>